<gene>
    <name evidence="2" type="ORF">NDU88_000834</name>
</gene>
<feature type="region of interest" description="Disordered" evidence="1">
    <location>
        <begin position="26"/>
        <end position="74"/>
    </location>
</feature>
<dbReference type="AlphaFoldDB" id="A0AAV7M6E5"/>
<evidence type="ECO:0000313" key="2">
    <source>
        <dbReference type="EMBL" id="KAJ1095675.1"/>
    </source>
</evidence>
<keyword evidence="3" id="KW-1185">Reference proteome</keyword>
<name>A0AAV7M6E5_PLEWA</name>
<comment type="caution">
    <text evidence="2">The sequence shown here is derived from an EMBL/GenBank/DDBJ whole genome shotgun (WGS) entry which is preliminary data.</text>
</comment>
<dbReference type="EMBL" id="JANPWB010000014">
    <property type="protein sequence ID" value="KAJ1095675.1"/>
    <property type="molecule type" value="Genomic_DNA"/>
</dbReference>
<dbReference type="Proteomes" id="UP001066276">
    <property type="component" value="Chromosome 10"/>
</dbReference>
<evidence type="ECO:0000256" key="1">
    <source>
        <dbReference type="SAM" id="MobiDB-lite"/>
    </source>
</evidence>
<sequence length="74" mass="8008">MAAISRIKHAINGIPWLLSAAVGAGTERGDAMSQSSQKVGGSEARDIGIFREKESKKDEANETKHEELMVPQDK</sequence>
<proteinExistence type="predicted"/>
<accession>A0AAV7M6E5</accession>
<reference evidence="2" key="1">
    <citation type="journal article" date="2022" name="bioRxiv">
        <title>Sequencing and chromosome-scale assembly of the giantPleurodeles waltlgenome.</title>
        <authorList>
            <person name="Brown T."/>
            <person name="Elewa A."/>
            <person name="Iarovenko S."/>
            <person name="Subramanian E."/>
            <person name="Araus A.J."/>
            <person name="Petzold A."/>
            <person name="Susuki M."/>
            <person name="Suzuki K.-i.T."/>
            <person name="Hayashi T."/>
            <person name="Toyoda A."/>
            <person name="Oliveira C."/>
            <person name="Osipova E."/>
            <person name="Leigh N.D."/>
            <person name="Simon A."/>
            <person name="Yun M.H."/>
        </authorList>
    </citation>
    <scope>NUCLEOTIDE SEQUENCE</scope>
    <source>
        <strain evidence="2">20211129_DDA</strain>
        <tissue evidence="2">Liver</tissue>
    </source>
</reference>
<protein>
    <submittedName>
        <fullName evidence="2">Uncharacterized protein</fullName>
    </submittedName>
</protein>
<evidence type="ECO:0000313" key="3">
    <source>
        <dbReference type="Proteomes" id="UP001066276"/>
    </source>
</evidence>
<organism evidence="2 3">
    <name type="scientific">Pleurodeles waltl</name>
    <name type="common">Iberian ribbed newt</name>
    <dbReference type="NCBI Taxonomy" id="8319"/>
    <lineage>
        <taxon>Eukaryota</taxon>
        <taxon>Metazoa</taxon>
        <taxon>Chordata</taxon>
        <taxon>Craniata</taxon>
        <taxon>Vertebrata</taxon>
        <taxon>Euteleostomi</taxon>
        <taxon>Amphibia</taxon>
        <taxon>Batrachia</taxon>
        <taxon>Caudata</taxon>
        <taxon>Salamandroidea</taxon>
        <taxon>Salamandridae</taxon>
        <taxon>Pleurodelinae</taxon>
        <taxon>Pleurodeles</taxon>
    </lineage>
</organism>
<feature type="compositionally biased region" description="Basic and acidic residues" evidence="1">
    <location>
        <begin position="43"/>
        <end position="74"/>
    </location>
</feature>